<feature type="compositionally biased region" description="Low complexity" evidence="1">
    <location>
        <begin position="569"/>
        <end position="596"/>
    </location>
</feature>
<reference evidence="3 4" key="1">
    <citation type="journal article" date="2007" name="Nature">
        <title>Evolution of genes and genomes on the Drosophila phylogeny.</title>
        <authorList>
            <consortium name="Drosophila 12 Genomes Consortium"/>
            <person name="Clark A.G."/>
            <person name="Eisen M.B."/>
            <person name="Smith D.R."/>
            <person name="Bergman C.M."/>
            <person name="Oliver B."/>
            <person name="Markow T.A."/>
            <person name="Kaufman T.C."/>
            <person name="Kellis M."/>
            <person name="Gelbart W."/>
            <person name="Iyer V.N."/>
            <person name="Pollard D.A."/>
            <person name="Sackton T.B."/>
            <person name="Larracuente A.M."/>
            <person name="Singh N.D."/>
            <person name="Abad J.P."/>
            <person name="Abt D.N."/>
            <person name="Adryan B."/>
            <person name="Aguade M."/>
            <person name="Akashi H."/>
            <person name="Anderson W.W."/>
            <person name="Aquadro C.F."/>
            <person name="Ardell D.H."/>
            <person name="Arguello R."/>
            <person name="Artieri C.G."/>
            <person name="Barbash D.A."/>
            <person name="Barker D."/>
            <person name="Barsanti P."/>
            <person name="Batterham P."/>
            <person name="Batzoglou S."/>
            <person name="Begun D."/>
            <person name="Bhutkar A."/>
            <person name="Blanco E."/>
            <person name="Bosak S.A."/>
            <person name="Bradley R.K."/>
            <person name="Brand A.D."/>
            <person name="Brent M.R."/>
            <person name="Brooks A.N."/>
            <person name="Brown R.H."/>
            <person name="Butlin R.K."/>
            <person name="Caggese C."/>
            <person name="Calvi B.R."/>
            <person name="Bernardo de Carvalho A."/>
            <person name="Caspi A."/>
            <person name="Castrezana S."/>
            <person name="Celniker S.E."/>
            <person name="Chang J.L."/>
            <person name="Chapple C."/>
            <person name="Chatterji S."/>
            <person name="Chinwalla A."/>
            <person name="Civetta A."/>
            <person name="Clifton S.W."/>
            <person name="Comeron J.M."/>
            <person name="Costello J.C."/>
            <person name="Coyne J.A."/>
            <person name="Daub J."/>
            <person name="David R.G."/>
            <person name="Delcher A.L."/>
            <person name="Delehaunty K."/>
            <person name="Do C.B."/>
            <person name="Ebling H."/>
            <person name="Edwards K."/>
            <person name="Eickbush T."/>
            <person name="Evans J.D."/>
            <person name="Filipski A."/>
            <person name="Findeiss S."/>
            <person name="Freyhult E."/>
            <person name="Fulton L."/>
            <person name="Fulton R."/>
            <person name="Garcia A.C."/>
            <person name="Gardiner A."/>
            <person name="Garfield D.A."/>
            <person name="Garvin B.E."/>
            <person name="Gibson G."/>
            <person name="Gilbert D."/>
            <person name="Gnerre S."/>
            <person name="Godfrey J."/>
            <person name="Good R."/>
            <person name="Gotea V."/>
            <person name="Gravely B."/>
            <person name="Greenberg A.J."/>
            <person name="Griffiths-Jones S."/>
            <person name="Gross S."/>
            <person name="Guigo R."/>
            <person name="Gustafson E.A."/>
            <person name="Haerty W."/>
            <person name="Hahn M.W."/>
            <person name="Halligan D.L."/>
            <person name="Halpern A.L."/>
            <person name="Halter G.M."/>
            <person name="Han M.V."/>
            <person name="Heger A."/>
            <person name="Hillier L."/>
            <person name="Hinrichs A.S."/>
            <person name="Holmes I."/>
            <person name="Hoskins R.A."/>
            <person name="Hubisz M.J."/>
            <person name="Hultmark D."/>
            <person name="Huntley M.A."/>
            <person name="Jaffe D.B."/>
            <person name="Jagadeeshan S."/>
            <person name="Jeck W.R."/>
            <person name="Johnson J."/>
            <person name="Jones C.D."/>
            <person name="Jordan W.C."/>
            <person name="Karpen G.H."/>
            <person name="Kataoka E."/>
            <person name="Keightley P.D."/>
            <person name="Kheradpour P."/>
            <person name="Kirkness E.F."/>
            <person name="Koerich L.B."/>
            <person name="Kristiansen K."/>
            <person name="Kudrna D."/>
            <person name="Kulathinal R.J."/>
            <person name="Kumar S."/>
            <person name="Kwok R."/>
            <person name="Lander E."/>
            <person name="Langley C.H."/>
            <person name="Lapoint R."/>
            <person name="Lazzaro B.P."/>
            <person name="Lee S.J."/>
            <person name="Levesque L."/>
            <person name="Li R."/>
            <person name="Lin C.F."/>
            <person name="Lin M.F."/>
            <person name="Lindblad-Toh K."/>
            <person name="Llopart A."/>
            <person name="Long M."/>
            <person name="Low L."/>
            <person name="Lozovsky E."/>
            <person name="Lu J."/>
            <person name="Luo M."/>
            <person name="Machado C.A."/>
            <person name="Makalowski W."/>
            <person name="Marzo M."/>
            <person name="Matsuda M."/>
            <person name="Matzkin L."/>
            <person name="McAllister B."/>
            <person name="McBride C.S."/>
            <person name="McKernan B."/>
            <person name="McKernan K."/>
            <person name="Mendez-Lago M."/>
            <person name="Minx P."/>
            <person name="Mollenhauer M.U."/>
            <person name="Montooth K."/>
            <person name="Mount S.M."/>
            <person name="Mu X."/>
            <person name="Myers E."/>
            <person name="Negre B."/>
            <person name="Newfeld S."/>
            <person name="Nielsen R."/>
            <person name="Noor M.A."/>
            <person name="O'Grady P."/>
            <person name="Pachter L."/>
            <person name="Papaceit M."/>
            <person name="Parisi M.J."/>
            <person name="Parisi M."/>
            <person name="Parts L."/>
            <person name="Pedersen J.S."/>
            <person name="Pesole G."/>
            <person name="Phillippy A.M."/>
            <person name="Ponting C.P."/>
            <person name="Pop M."/>
            <person name="Porcelli D."/>
            <person name="Powell J.R."/>
            <person name="Prohaska S."/>
            <person name="Pruitt K."/>
            <person name="Puig M."/>
            <person name="Quesneville H."/>
            <person name="Ram K.R."/>
            <person name="Rand D."/>
            <person name="Rasmussen M.D."/>
            <person name="Reed L.K."/>
            <person name="Reenan R."/>
            <person name="Reily A."/>
            <person name="Remington K.A."/>
            <person name="Rieger T.T."/>
            <person name="Ritchie M.G."/>
            <person name="Robin C."/>
            <person name="Rogers Y.H."/>
            <person name="Rohde C."/>
            <person name="Rozas J."/>
            <person name="Rubenfield M.J."/>
            <person name="Ruiz A."/>
            <person name="Russo S."/>
            <person name="Salzberg S.L."/>
            <person name="Sanchez-Gracia A."/>
            <person name="Saranga D.J."/>
            <person name="Sato H."/>
            <person name="Schaeffer S.W."/>
            <person name="Schatz M.C."/>
            <person name="Schlenke T."/>
            <person name="Schwartz R."/>
            <person name="Segarra C."/>
            <person name="Singh R.S."/>
            <person name="Sirot L."/>
            <person name="Sirota M."/>
            <person name="Sisneros N.B."/>
            <person name="Smith C.D."/>
            <person name="Smith T.F."/>
            <person name="Spieth J."/>
            <person name="Stage D.E."/>
            <person name="Stark A."/>
            <person name="Stephan W."/>
            <person name="Strausberg R.L."/>
            <person name="Strempel S."/>
            <person name="Sturgill D."/>
            <person name="Sutton G."/>
            <person name="Sutton G.G."/>
            <person name="Tao W."/>
            <person name="Teichmann S."/>
            <person name="Tobari Y.N."/>
            <person name="Tomimura Y."/>
            <person name="Tsolas J.M."/>
            <person name="Valente V.L."/>
            <person name="Venter E."/>
            <person name="Venter J.C."/>
            <person name="Vicario S."/>
            <person name="Vieira F.G."/>
            <person name="Vilella A.J."/>
            <person name="Villasante A."/>
            <person name="Walenz B."/>
            <person name="Wang J."/>
            <person name="Wasserman M."/>
            <person name="Watts T."/>
            <person name="Wilson D."/>
            <person name="Wilson R.K."/>
            <person name="Wing R.A."/>
            <person name="Wolfner M.F."/>
            <person name="Wong A."/>
            <person name="Wong G.K."/>
            <person name="Wu C.I."/>
            <person name="Wu G."/>
            <person name="Yamamoto D."/>
            <person name="Yang H.P."/>
            <person name="Yang S.P."/>
            <person name="Yorke J.A."/>
            <person name="Yoshida K."/>
            <person name="Zdobnov E."/>
            <person name="Zhang P."/>
            <person name="Zhang Y."/>
            <person name="Zimin A.V."/>
            <person name="Baldwin J."/>
            <person name="Abdouelleil A."/>
            <person name="Abdulkadir J."/>
            <person name="Abebe A."/>
            <person name="Abera B."/>
            <person name="Abreu J."/>
            <person name="Acer S.C."/>
            <person name="Aftuck L."/>
            <person name="Alexander A."/>
            <person name="An P."/>
            <person name="Anderson E."/>
            <person name="Anderson S."/>
            <person name="Arachi H."/>
            <person name="Azer M."/>
            <person name="Bachantsang P."/>
            <person name="Barry A."/>
            <person name="Bayul T."/>
            <person name="Berlin A."/>
            <person name="Bessette D."/>
            <person name="Bloom T."/>
            <person name="Blye J."/>
            <person name="Boguslavskiy L."/>
            <person name="Bonnet C."/>
            <person name="Boukhgalter B."/>
            <person name="Bourzgui I."/>
            <person name="Brown A."/>
            <person name="Cahill P."/>
            <person name="Channer S."/>
            <person name="Cheshatsang Y."/>
            <person name="Chuda L."/>
            <person name="Citroen M."/>
            <person name="Collymore A."/>
            <person name="Cooke P."/>
            <person name="Costello M."/>
            <person name="D'Aco K."/>
            <person name="Daza R."/>
            <person name="De Haan G."/>
            <person name="DeGray S."/>
            <person name="DeMaso C."/>
            <person name="Dhargay N."/>
            <person name="Dooley K."/>
            <person name="Dooley E."/>
            <person name="Doricent M."/>
            <person name="Dorje P."/>
            <person name="Dorjee K."/>
            <person name="Dupes A."/>
            <person name="Elong R."/>
            <person name="Falk J."/>
            <person name="Farina A."/>
            <person name="Faro S."/>
            <person name="Ferguson D."/>
            <person name="Fisher S."/>
            <person name="Foley C.D."/>
            <person name="Franke A."/>
            <person name="Friedrich D."/>
            <person name="Gadbois L."/>
            <person name="Gearin G."/>
            <person name="Gearin C.R."/>
            <person name="Giannoukos G."/>
            <person name="Goode T."/>
            <person name="Graham J."/>
            <person name="Grandbois E."/>
            <person name="Grewal S."/>
            <person name="Gyaltsen K."/>
            <person name="Hafez N."/>
            <person name="Hagos B."/>
            <person name="Hall J."/>
            <person name="Henson C."/>
            <person name="Hollinger A."/>
            <person name="Honan T."/>
            <person name="Huard M.D."/>
            <person name="Hughes L."/>
            <person name="Hurhula B."/>
            <person name="Husby M.E."/>
            <person name="Kamat A."/>
            <person name="Kanga B."/>
            <person name="Kashin S."/>
            <person name="Khazanovich D."/>
            <person name="Kisner P."/>
            <person name="Lance K."/>
            <person name="Lara M."/>
            <person name="Lee W."/>
            <person name="Lennon N."/>
            <person name="Letendre F."/>
            <person name="LeVine R."/>
            <person name="Lipovsky A."/>
            <person name="Liu X."/>
            <person name="Liu J."/>
            <person name="Liu S."/>
            <person name="Lokyitsang T."/>
            <person name="Lokyitsang Y."/>
            <person name="Lubonja R."/>
            <person name="Lui A."/>
            <person name="MacDonald P."/>
            <person name="Magnisalis V."/>
            <person name="Maru K."/>
            <person name="Matthews C."/>
            <person name="McCusker W."/>
            <person name="McDonough S."/>
            <person name="Mehta T."/>
            <person name="Meldrim J."/>
            <person name="Meneus L."/>
            <person name="Mihai O."/>
            <person name="Mihalev A."/>
            <person name="Mihova T."/>
            <person name="Mittelman R."/>
            <person name="Mlenga V."/>
            <person name="Montmayeur A."/>
            <person name="Mulrain L."/>
            <person name="Navidi A."/>
            <person name="Naylor J."/>
            <person name="Negash T."/>
            <person name="Nguyen T."/>
            <person name="Nguyen N."/>
            <person name="Nicol R."/>
            <person name="Norbu C."/>
            <person name="Norbu N."/>
            <person name="Novod N."/>
            <person name="O'Neill B."/>
            <person name="Osman S."/>
            <person name="Markiewicz E."/>
            <person name="Oyono O.L."/>
            <person name="Patti C."/>
            <person name="Phunkhang P."/>
            <person name="Pierre F."/>
            <person name="Priest M."/>
            <person name="Raghuraman S."/>
            <person name="Rege F."/>
            <person name="Reyes R."/>
            <person name="Rise C."/>
            <person name="Rogov P."/>
            <person name="Ross K."/>
            <person name="Ryan E."/>
            <person name="Settipalli S."/>
            <person name="Shea T."/>
            <person name="Sherpa N."/>
            <person name="Shi L."/>
            <person name="Shih D."/>
            <person name="Sparrow T."/>
            <person name="Spaulding J."/>
            <person name="Stalker J."/>
            <person name="Stange-Thomann N."/>
            <person name="Stavropoulos S."/>
            <person name="Stone C."/>
            <person name="Strader C."/>
            <person name="Tesfaye S."/>
            <person name="Thomson T."/>
            <person name="Thoulutsang Y."/>
            <person name="Thoulutsang D."/>
            <person name="Topham K."/>
            <person name="Topping I."/>
            <person name="Tsamla T."/>
            <person name="Vassiliev H."/>
            <person name="Vo A."/>
            <person name="Wangchuk T."/>
            <person name="Wangdi T."/>
            <person name="Weiand M."/>
            <person name="Wilkinson J."/>
            <person name="Wilson A."/>
            <person name="Yadav S."/>
            <person name="Young G."/>
            <person name="Yu Q."/>
            <person name="Zembek L."/>
            <person name="Zhong D."/>
            <person name="Zimmer A."/>
            <person name="Zwirko Z."/>
            <person name="Jaffe D.B."/>
            <person name="Alvarez P."/>
            <person name="Brockman W."/>
            <person name="Butler J."/>
            <person name="Chin C."/>
            <person name="Gnerre S."/>
            <person name="Grabherr M."/>
            <person name="Kleber M."/>
            <person name="Mauceli E."/>
            <person name="MacCallum I."/>
        </authorList>
    </citation>
    <scope>NUCLEOTIDE SEQUENCE [LARGE SCALE GENOMIC DNA]</scope>
    <source>
        <strain evidence="4">white501</strain>
    </source>
</reference>
<feature type="region of interest" description="Disordered" evidence="1">
    <location>
        <begin position="269"/>
        <end position="333"/>
    </location>
</feature>
<evidence type="ECO:0000313" key="4">
    <source>
        <dbReference type="Proteomes" id="UP000000304"/>
    </source>
</evidence>
<feature type="region of interest" description="Disordered" evidence="1">
    <location>
        <begin position="569"/>
        <end position="607"/>
    </location>
</feature>
<dbReference type="InterPro" id="IPR037517">
    <property type="entry name" value="HDAG_dom"/>
</dbReference>
<feature type="compositionally biased region" description="Polar residues" evidence="1">
    <location>
        <begin position="309"/>
        <end position="318"/>
    </location>
</feature>
<organism evidence="3 4">
    <name type="scientific">Drosophila simulans</name>
    <name type="common">Fruit fly</name>
    <dbReference type="NCBI Taxonomy" id="7240"/>
    <lineage>
        <taxon>Eukaryota</taxon>
        <taxon>Metazoa</taxon>
        <taxon>Ecdysozoa</taxon>
        <taxon>Arthropoda</taxon>
        <taxon>Hexapoda</taxon>
        <taxon>Insecta</taxon>
        <taxon>Pterygota</taxon>
        <taxon>Neoptera</taxon>
        <taxon>Endopterygota</taxon>
        <taxon>Diptera</taxon>
        <taxon>Brachycera</taxon>
        <taxon>Muscomorpha</taxon>
        <taxon>Ephydroidea</taxon>
        <taxon>Drosophilidae</taxon>
        <taxon>Drosophila</taxon>
        <taxon>Sophophora</taxon>
    </lineage>
</organism>
<feature type="domain" description="HDAg" evidence="2">
    <location>
        <begin position="89"/>
        <end position="254"/>
    </location>
</feature>
<feature type="compositionally biased region" description="Low complexity" evidence="1">
    <location>
        <begin position="290"/>
        <end position="307"/>
    </location>
</feature>
<evidence type="ECO:0000259" key="2">
    <source>
        <dbReference type="PROSITE" id="PS51838"/>
    </source>
</evidence>
<protein>
    <submittedName>
        <fullName evidence="3">GD19408</fullName>
    </submittedName>
</protein>
<dbReference type="STRING" id="7240.B4R128"/>
<dbReference type="PhylomeDB" id="B4R128"/>
<dbReference type="Bgee" id="FBgn0190909">
    <property type="expression patterns" value="Expressed in embryo and 3 other cell types or tissues"/>
</dbReference>
<dbReference type="AlphaFoldDB" id="B4R128"/>
<dbReference type="SMR" id="B4R128"/>
<proteinExistence type="predicted"/>
<keyword evidence="4" id="KW-1185">Reference proteome</keyword>
<dbReference type="Pfam" id="PF23553">
    <property type="entry name" value="NELF-A_N"/>
    <property type="match status" value="1"/>
</dbReference>
<dbReference type="GO" id="GO:0032021">
    <property type="term" value="C:NELF complex"/>
    <property type="evidence" value="ECO:0007669"/>
    <property type="project" value="TreeGrafter"/>
</dbReference>
<feature type="region of interest" description="Disordered" evidence="1">
    <location>
        <begin position="387"/>
        <end position="425"/>
    </location>
</feature>
<sequence>MANVRDSDTSLWLHNKLGTSNDSWINGSICSQLNKEVLRNIKECFPDLQTQVKLKLLLSFLHIPRRLVEEWKAELEEVIEVAGLDSELWVSMLAETMKTFPATSSLNTEISDYEDTRPIFIDMVNDLRKLVTKHSDLGMLPLECQYLNKNALISVVGQQPAPVKHFTLKRKPKSAQLRTELLHKSADAQSSLKKASAPTIPLRSRGMPRKMTDTTPLKGIPSRMPTTGFRSATVPGNAAQRPNLSRTPAGRKDGGIKLIEFTEQPLGYAAAKKRKREQQLEEQQKKQEQKQQQAAAAAAAAATAAATNAGDSSPTDAATASGGETPVTPTSANNSFEIKMEPQLLNQSAGSLEEPQDDEMTGKANMECDTETPEYATATLDFAQATPTSVADGQPGKPAVETKLKTPRTPKSAAKLNNNNNSFNHTPKRIKQEIEIKSEEIIVPASIKLEKIETSPSTQRVIIQQQPPSLVQRTPHLLIRSSPQKRQNNGATTSAGTTTTTVGNTTIKMEKLDIKPMLRATGVSPSTSAGTTTTLLTPQQLRQAANPLANLPNNISVKITSAKAKAAAAAAATSSGSQTQSQQPQTVQVQQATQQSHPPLLITAPHP</sequence>
<dbReference type="OrthoDB" id="2135488at2759"/>
<evidence type="ECO:0000256" key="1">
    <source>
        <dbReference type="SAM" id="MobiDB-lite"/>
    </source>
</evidence>
<accession>B4R128</accession>
<feature type="compositionally biased region" description="Low complexity" evidence="1">
    <location>
        <begin position="488"/>
        <end position="504"/>
    </location>
</feature>
<dbReference type="PROSITE" id="PS51838">
    <property type="entry name" value="HDAG"/>
    <property type="match status" value="1"/>
</dbReference>
<gene>
    <name evidence="3" type="primary">Dsim\GD19408</name>
    <name evidence="3" type="ORF">Dsim_GD19408</name>
</gene>
<name>B4R128_DROSI</name>
<dbReference type="Proteomes" id="UP000000304">
    <property type="component" value="Chromosome 3R"/>
</dbReference>
<evidence type="ECO:0000313" key="3">
    <source>
        <dbReference type="EMBL" id="EDX12115.1"/>
    </source>
</evidence>
<feature type="region of interest" description="Disordered" evidence="1">
    <location>
        <begin position="481"/>
        <end position="504"/>
    </location>
</feature>
<dbReference type="InterPro" id="IPR052828">
    <property type="entry name" value="NELF-A_domain"/>
</dbReference>
<dbReference type="EMBL" id="CM000364">
    <property type="protein sequence ID" value="EDX12115.1"/>
    <property type="molecule type" value="Genomic_DNA"/>
</dbReference>
<dbReference type="PANTHER" id="PTHR13328:SF4">
    <property type="entry name" value="NEGATIVE ELONGATION FACTOR A"/>
    <property type="match status" value="1"/>
</dbReference>
<feature type="region of interest" description="Disordered" evidence="1">
    <location>
        <begin position="185"/>
        <end position="256"/>
    </location>
</feature>
<dbReference type="GO" id="GO:0034244">
    <property type="term" value="P:negative regulation of transcription elongation by RNA polymerase II"/>
    <property type="evidence" value="ECO:0007669"/>
    <property type="project" value="TreeGrafter"/>
</dbReference>
<dbReference type="InterPro" id="IPR056557">
    <property type="entry name" value="NELF-A_N"/>
</dbReference>
<dbReference type="PANTHER" id="PTHR13328">
    <property type="entry name" value="NEGATIVE ELONGATION FACTOR A NELF-A"/>
    <property type="match status" value="1"/>
</dbReference>
<feature type="compositionally biased region" description="Basic and acidic residues" evidence="1">
    <location>
        <begin position="277"/>
        <end position="289"/>
    </location>
</feature>
<dbReference type="HOGENOM" id="CLU_450001_0_0_1"/>